<dbReference type="Proteomes" id="UP000799421">
    <property type="component" value="Unassembled WGS sequence"/>
</dbReference>
<dbReference type="AlphaFoldDB" id="A0A6A7C2Y6"/>
<evidence type="ECO:0000313" key="2">
    <source>
        <dbReference type="Proteomes" id="UP000799421"/>
    </source>
</evidence>
<reference evidence="1" key="1">
    <citation type="journal article" date="2020" name="Stud. Mycol.">
        <title>101 Dothideomycetes genomes: a test case for predicting lifestyles and emergence of pathogens.</title>
        <authorList>
            <person name="Haridas S."/>
            <person name="Albert R."/>
            <person name="Binder M."/>
            <person name="Bloem J."/>
            <person name="Labutti K."/>
            <person name="Salamov A."/>
            <person name="Andreopoulos B."/>
            <person name="Baker S."/>
            <person name="Barry K."/>
            <person name="Bills G."/>
            <person name="Bluhm B."/>
            <person name="Cannon C."/>
            <person name="Castanera R."/>
            <person name="Culley D."/>
            <person name="Daum C."/>
            <person name="Ezra D."/>
            <person name="Gonzalez J."/>
            <person name="Henrissat B."/>
            <person name="Kuo A."/>
            <person name="Liang C."/>
            <person name="Lipzen A."/>
            <person name="Lutzoni F."/>
            <person name="Magnuson J."/>
            <person name="Mondo S."/>
            <person name="Nolan M."/>
            <person name="Ohm R."/>
            <person name="Pangilinan J."/>
            <person name="Park H.-J."/>
            <person name="Ramirez L."/>
            <person name="Alfaro M."/>
            <person name="Sun H."/>
            <person name="Tritt A."/>
            <person name="Yoshinaga Y."/>
            <person name="Zwiers L.-H."/>
            <person name="Turgeon B."/>
            <person name="Goodwin S."/>
            <person name="Spatafora J."/>
            <person name="Crous P."/>
            <person name="Grigoriev I."/>
        </authorList>
    </citation>
    <scope>NUCLEOTIDE SEQUENCE</scope>
    <source>
        <strain evidence="1">CBS 480.64</strain>
    </source>
</reference>
<organism evidence="1 2">
    <name type="scientific">Piedraia hortae CBS 480.64</name>
    <dbReference type="NCBI Taxonomy" id="1314780"/>
    <lineage>
        <taxon>Eukaryota</taxon>
        <taxon>Fungi</taxon>
        <taxon>Dikarya</taxon>
        <taxon>Ascomycota</taxon>
        <taxon>Pezizomycotina</taxon>
        <taxon>Dothideomycetes</taxon>
        <taxon>Dothideomycetidae</taxon>
        <taxon>Capnodiales</taxon>
        <taxon>Piedraiaceae</taxon>
        <taxon>Piedraia</taxon>
    </lineage>
</organism>
<proteinExistence type="predicted"/>
<evidence type="ECO:0000313" key="1">
    <source>
        <dbReference type="EMBL" id="KAF2861733.1"/>
    </source>
</evidence>
<name>A0A6A7C2Y6_9PEZI</name>
<gene>
    <name evidence="1" type="ORF">K470DRAFT_29275</name>
</gene>
<sequence>MEVKTLRSIDLYLSWQRRPGCILHETVYRLTVRMPGASQGLLSHRGGFPGDEVTSSRGLGKCGLANCGSVEDIALAVST</sequence>
<keyword evidence="2" id="KW-1185">Reference proteome</keyword>
<protein>
    <submittedName>
        <fullName evidence="1">Uncharacterized protein</fullName>
    </submittedName>
</protein>
<accession>A0A6A7C2Y6</accession>
<dbReference type="EMBL" id="MU005970">
    <property type="protein sequence ID" value="KAF2861733.1"/>
    <property type="molecule type" value="Genomic_DNA"/>
</dbReference>